<evidence type="ECO:0000313" key="1">
    <source>
        <dbReference type="EMBL" id="BDI31534.1"/>
    </source>
</evidence>
<keyword evidence="2" id="KW-1185">Reference proteome</keyword>
<dbReference type="Gene3D" id="3.40.50.10140">
    <property type="entry name" value="Toll/interleukin-1 receptor homology (TIR) domain"/>
    <property type="match status" value="1"/>
</dbReference>
<dbReference type="Pfam" id="PF13676">
    <property type="entry name" value="TIR_2"/>
    <property type="match status" value="1"/>
</dbReference>
<gene>
    <name evidence="1" type="ORF">CCAX7_35850</name>
</gene>
<dbReference type="Gene3D" id="3.30.70.1230">
    <property type="entry name" value="Nucleotide cyclase"/>
    <property type="match status" value="1"/>
</dbReference>
<dbReference type="SMART" id="SM00255">
    <property type="entry name" value="TIR"/>
    <property type="match status" value="1"/>
</dbReference>
<dbReference type="EMBL" id="AP025739">
    <property type="protein sequence ID" value="BDI31534.1"/>
    <property type="molecule type" value="Genomic_DNA"/>
</dbReference>
<accession>A0A402D616</accession>
<dbReference type="Pfam" id="PF14516">
    <property type="entry name" value="AAA_35"/>
    <property type="match status" value="1"/>
</dbReference>
<dbReference type="GO" id="GO:0004016">
    <property type="term" value="F:adenylate cyclase activity"/>
    <property type="evidence" value="ECO:0007669"/>
    <property type="project" value="UniProtKB-ARBA"/>
</dbReference>
<dbReference type="SUPFAM" id="SSF55073">
    <property type="entry name" value="Nucleotide cyclase"/>
    <property type="match status" value="1"/>
</dbReference>
<organism evidence="1 2">
    <name type="scientific">Capsulimonas corticalis</name>
    <dbReference type="NCBI Taxonomy" id="2219043"/>
    <lineage>
        <taxon>Bacteria</taxon>
        <taxon>Bacillati</taxon>
        <taxon>Armatimonadota</taxon>
        <taxon>Armatimonadia</taxon>
        <taxon>Capsulimonadales</taxon>
        <taxon>Capsulimonadaceae</taxon>
        <taxon>Capsulimonas</taxon>
    </lineage>
</organism>
<protein>
    <submittedName>
        <fullName evidence="1">Uncharacterized protein</fullName>
    </submittedName>
</protein>
<dbReference type="InterPro" id="IPR035897">
    <property type="entry name" value="Toll_tir_struct_dom_sf"/>
</dbReference>
<dbReference type="Proteomes" id="UP000287394">
    <property type="component" value="Chromosome"/>
</dbReference>
<dbReference type="AlphaFoldDB" id="A0A402D616"/>
<dbReference type="InterPro" id="IPR027417">
    <property type="entry name" value="P-loop_NTPase"/>
</dbReference>
<dbReference type="InterPro" id="IPR029787">
    <property type="entry name" value="Nucleotide_cyclase"/>
</dbReference>
<dbReference type="SUPFAM" id="SSF52540">
    <property type="entry name" value="P-loop containing nucleoside triphosphate hydrolases"/>
    <property type="match status" value="1"/>
</dbReference>
<sequence length="689" mass="75704">MEETSRTAQIAHVLFLDIVGYSQQSTSAQARLLGRLNDAVNASPAFDASKAAGSVQPLPTGDGMALLFFGDVIAPARCALDVSRALARADAPRVRMGLHSGLVQSQMDIAGRQNVVGEGINTAQRVMDFGDEGHVLLSAQYALWLRQFDDWTPLIHALGEGEAKHGQTVQLYSLHGADVGRAKAPTRLSSPRADSGKDAPARVVTPQRVALLYRPHQDPDEKVLRTLEEQLKAVGHDVFVDNQSKISKAWALAVEEPIRRADAVIAIVSPKSMQSEMLEFEVETAHDQQAQTGKPILLPVRIGKEDVQDGVIGSIIRPLTQFAWEGPQDDPRLITELLSAIAEPLKPRATEVKLEPVGGAVPPDSPFYMRRAADHEFLQALEDTESILLVKGARQIGKTSMLAQGSKRAKELGRRVAITDFQKFNAAQMASDEAFYRLLAATLARQLGFKYDFAAEWDDIFGANLNMENFLRDLLDAGEAPLVWFMDEVDKLFTAPFASDFFGLVRSWHNSRSTEPGGPWDKLTVVVAYATEAHLFIQDLNQSPFNVGRRMELADFNLQQTVDLNGRYGGPLGSYGDVERLHGLIGGQPFLTRRALDALAGGKMDFATLLSQATRDDGPFSDHLKRLLISVSSLPHVAEYIRALLADSAPTDQDAFYRLLAAGIVRQPPGGRPAFRCELYREYLQQHQL</sequence>
<dbReference type="PROSITE" id="PS50125">
    <property type="entry name" value="GUANYLATE_CYCLASE_2"/>
    <property type="match status" value="1"/>
</dbReference>
<evidence type="ECO:0000313" key="2">
    <source>
        <dbReference type="Proteomes" id="UP000287394"/>
    </source>
</evidence>
<dbReference type="SUPFAM" id="SSF52200">
    <property type="entry name" value="Toll/Interleukin receptor TIR domain"/>
    <property type="match status" value="1"/>
</dbReference>
<dbReference type="GO" id="GO:0009190">
    <property type="term" value="P:cyclic nucleotide biosynthetic process"/>
    <property type="evidence" value="ECO:0007669"/>
    <property type="project" value="InterPro"/>
</dbReference>
<name>A0A402D616_9BACT</name>
<dbReference type="InterPro" id="IPR001054">
    <property type="entry name" value="A/G_cyclase"/>
</dbReference>
<dbReference type="KEGG" id="ccot:CCAX7_35850"/>
<dbReference type="Gene3D" id="3.40.50.300">
    <property type="entry name" value="P-loop containing nucleotide triphosphate hydrolases"/>
    <property type="match status" value="1"/>
</dbReference>
<reference evidence="1 2" key="1">
    <citation type="journal article" date="2019" name="Int. J. Syst. Evol. Microbiol.">
        <title>Capsulimonas corticalis gen. nov., sp. nov., an aerobic capsulated bacterium, of a novel bacterial order, Capsulimonadales ord. nov., of the class Armatimonadia of the phylum Armatimonadetes.</title>
        <authorList>
            <person name="Li J."/>
            <person name="Kudo C."/>
            <person name="Tonouchi A."/>
        </authorList>
    </citation>
    <scope>NUCLEOTIDE SEQUENCE [LARGE SCALE GENOMIC DNA]</scope>
    <source>
        <strain evidence="1 2">AX-7</strain>
    </source>
</reference>
<proteinExistence type="predicted"/>
<dbReference type="GO" id="GO:0035556">
    <property type="term" value="P:intracellular signal transduction"/>
    <property type="evidence" value="ECO:0007669"/>
    <property type="project" value="InterPro"/>
</dbReference>
<dbReference type="InterPro" id="IPR000157">
    <property type="entry name" value="TIR_dom"/>
</dbReference>